<dbReference type="RefSeq" id="WP_086375163.1">
    <property type="nucleotide sequence ID" value="NZ_CP009623.1"/>
</dbReference>
<protein>
    <submittedName>
        <fullName evidence="2">Uncharacterized protein</fullName>
    </submittedName>
</protein>
<keyword evidence="1" id="KW-1133">Transmembrane helix</keyword>
<dbReference type="GeneID" id="57692101"/>
<accession>A0ABD7TXM2</accession>
<dbReference type="Proteomes" id="UP001065705">
    <property type="component" value="Chromosome"/>
</dbReference>
<gene>
    <name evidence="2" type="ORF">MUA95_04220</name>
</gene>
<keyword evidence="1" id="KW-0472">Membrane</keyword>
<evidence type="ECO:0000256" key="1">
    <source>
        <dbReference type="SAM" id="Phobius"/>
    </source>
</evidence>
<sequence length="57" mass="6373">MCKFIAGIFKVFFALMLVMTVLVGLGVAVLAFVFKKDFEDIENKTKQIIADIESNQS</sequence>
<dbReference type="AlphaFoldDB" id="A0ABD7TXM2"/>
<feature type="transmembrane region" description="Helical" evidence="1">
    <location>
        <begin position="12"/>
        <end position="34"/>
    </location>
</feature>
<reference evidence="2" key="1">
    <citation type="submission" date="2022-03" db="EMBL/GenBank/DDBJ databases">
        <title>Comparative Genomics of East African Camel-Associated Staphylococcaceae spp.: Diversity and Inheritance of Traits Involved in Host-Pathogen Interactions.</title>
        <authorList>
            <person name="Akarsu H."/>
            <person name="Liljander A."/>
            <person name="Younan M."/>
            <person name="Brodard I."/>
            <person name="Glucks I."/>
            <person name="Labroussaa F."/>
            <person name="Overesch G."/>
            <person name="Kuhnert P."/>
            <person name="Perreten V."/>
            <person name="Drexler J.F."/>
            <person name="Corman V.M."/>
            <person name="Falquet L."/>
            <person name="Jores J."/>
        </authorList>
    </citation>
    <scope>NUCLEOTIDE SEQUENCE</scope>
    <source>
        <strain evidence="2">IVB6197</strain>
    </source>
</reference>
<keyword evidence="1" id="KW-0812">Transmembrane</keyword>
<name>A0ABD7TXM2_9STAP</name>
<evidence type="ECO:0000313" key="3">
    <source>
        <dbReference type="Proteomes" id="UP001065705"/>
    </source>
</evidence>
<proteinExistence type="predicted"/>
<evidence type="ECO:0000313" key="2">
    <source>
        <dbReference type="EMBL" id="UXU58016.1"/>
    </source>
</evidence>
<dbReference type="EMBL" id="CP094809">
    <property type="protein sequence ID" value="UXU58016.1"/>
    <property type="molecule type" value="Genomic_DNA"/>
</dbReference>
<organism evidence="2 3">
    <name type="scientific">Staphylococcus agnetis</name>
    <dbReference type="NCBI Taxonomy" id="985762"/>
    <lineage>
        <taxon>Bacteria</taxon>
        <taxon>Bacillati</taxon>
        <taxon>Bacillota</taxon>
        <taxon>Bacilli</taxon>
        <taxon>Bacillales</taxon>
        <taxon>Staphylococcaceae</taxon>
        <taxon>Staphylococcus</taxon>
    </lineage>
</organism>